<evidence type="ECO:0000313" key="2">
    <source>
        <dbReference type="Proteomes" id="UP001165960"/>
    </source>
</evidence>
<sequence length="239" mass="26311">MLEDLPDQAQDVFITSENVVRSLVCDNLDLSALELVPSMVLNLNPSFSTSSEIPVPQAQEEDPGGQVFCPNCAPWLLGGMLLMGLDSYFPHLSAVSSLWTPLQEAIPVLHWMASRWILPPGWKPNLVSLAPLSHMFEDLVYSLGLSVALRVICSRQQFFIPKSFSIWAQNLEVNCGSLCVMNDISILVLKTQELNPGSQKVDPTLQTSPGPANPLKDRLKSVNYSAFCRPTTKDPSKTT</sequence>
<reference evidence="1" key="1">
    <citation type="submission" date="2022-04" db="EMBL/GenBank/DDBJ databases">
        <title>Genome of the entomopathogenic fungus Entomophthora muscae.</title>
        <authorList>
            <person name="Elya C."/>
            <person name="Lovett B.R."/>
            <person name="Lee E."/>
            <person name="Macias A.M."/>
            <person name="Hajek A.E."/>
            <person name="De Bivort B.L."/>
            <person name="Kasson M.T."/>
            <person name="De Fine Licht H.H."/>
            <person name="Stajich J.E."/>
        </authorList>
    </citation>
    <scope>NUCLEOTIDE SEQUENCE</scope>
    <source>
        <strain evidence="1">Berkeley</strain>
    </source>
</reference>
<name>A0ACC2SVW8_9FUNG</name>
<dbReference type="EMBL" id="QTSX02004286">
    <property type="protein sequence ID" value="KAJ9066535.1"/>
    <property type="molecule type" value="Genomic_DNA"/>
</dbReference>
<proteinExistence type="predicted"/>
<comment type="caution">
    <text evidence="1">The sequence shown here is derived from an EMBL/GenBank/DDBJ whole genome shotgun (WGS) entry which is preliminary data.</text>
</comment>
<dbReference type="Proteomes" id="UP001165960">
    <property type="component" value="Unassembled WGS sequence"/>
</dbReference>
<gene>
    <name evidence="1" type="ORF">DSO57_1008474</name>
</gene>
<organism evidence="1 2">
    <name type="scientific">Entomophthora muscae</name>
    <dbReference type="NCBI Taxonomy" id="34485"/>
    <lineage>
        <taxon>Eukaryota</taxon>
        <taxon>Fungi</taxon>
        <taxon>Fungi incertae sedis</taxon>
        <taxon>Zoopagomycota</taxon>
        <taxon>Entomophthoromycotina</taxon>
        <taxon>Entomophthoromycetes</taxon>
        <taxon>Entomophthorales</taxon>
        <taxon>Entomophthoraceae</taxon>
        <taxon>Entomophthora</taxon>
    </lineage>
</organism>
<keyword evidence="2" id="KW-1185">Reference proteome</keyword>
<accession>A0ACC2SVW8</accession>
<protein>
    <submittedName>
        <fullName evidence="1">Uncharacterized protein</fullName>
    </submittedName>
</protein>
<evidence type="ECO:0000313" key="1">
    <source>
        <dbReference type="EMBL" id="KAJ9066535.1"/>
    </source>
</evidence>